<dbReference type="InterPro" id="IPR019371">
    <property type="entry name" value="KxDL_dom"/>
</dbReference>
<accession>A0A0M3IEP3</accession>
<organism evidence="4 5">
    <name type="scientific">Ascaris lumbricoides</name>
    <name type="common">Giant roundworm</name>
    <dbReference type="NCBI Taxonomy" id="6252"/>
    <lineage>
        <taxon>Eukaryota</taxon>
        <taxon>Metazoa</taxon>
        <taxon>Ecdysozoa</taxon>
        <taxon>Nematoda</taxon>
        <taxon>Chromadorea</taxon>
        <taxon>Rhabditida</taxon>
        <taxon>Spirurina</taxon>
        <taxon>Ascaridomorpha</taxon>
        <taxon>Ascaridoidea</taxon>
        <taxon>Ascarididae</taxon>
        <taxon>Ascaris</taxon>
    </lineage>
</organism>
<evidence type="ECO:0000256" key="1">
    <source>
        <dbReference type="ARBA" id="ARBA00005913"/>
    </source>
</evidence>
<evidence type="ECO:0000313" key="5">
    <source>
        <dbReference type="WBParaSite" id="ALUE_0001659001-mRNA-1"/>
    </source>
</evidence>
<name>A0A0M3IEP3_ASCLU</name>
<keyword evidence="4" id="KW-1185">Reference proteome</keyword>
<keyword evidence="2" id="KW-1133">Transmembrane helix</keyword>
<keyword evidence="2" id="KW-0472">Membrane</keyword>
<evidence type="ECO:0000256" key="2">
    <source>
        <dbReference type="SAM" id="Phobius"/>
    </source>
</evidence>
<dbReference type="AlphaFoldDB" id="A0A0M3IEP3"/>
<dbReference type="Proteomes" id="UP000036681">
    <property type="component" value="Unplaced"/>
</dbReference>
<feature type="transmembrane region" description="Helical" evidence="2">
    <location>
        <begin position="6"/>
        <end position="28"/>
    </location>
</feature>
<evidence type="ECO:0000259" key="3">
    <source>
        <dbReference type="Pfam" id="PF10241"/>
    </source>
</evidence>
<dbReference type="PANTHER" id="PTHR13511:SF0">
    <property type="entry name" value="KXDL MOTIF-CONTAINING PROTEIN 1"/>
    <property type="match status" value="1"/>
</dbReference>
<dbReference type="WBParaSite" id="ALUE_0001659001-mRNA-1">
    <property type="protein sequence ID" value="ALUE_0001659001-mRNA-1"/>
    <property type="gene ID" value="ALUE_0001659001"/>
</dbReference>
<evidence type="ECO:0000313" key="4">
    <source>
        <dbReference type="Proteomes" id="UP000036681"/>
    </source>
</evidence>
<keyword evidence="2" id="KW-0812">Transmembrane</keyword>
<sequence length="189" mass="21838">MGNYVRIHVGFCVAFIFLFIYFDAPVLLCSLHRLFKLLNSLNFIPSRLMVSVPDENFGSSSSTDEGTGEEHLVESLVSQIDSDNIATIIRLQKKSLIRFEKTNEMLSNCCLLSAKRLERAKKELTENKELILQMKSDLESVFRRIRIFKQDLVALYPDICKQFGKLYSNIETDERGGTKKVQIFFMFDF</sequence>
<reference evidence="5" key="1">
    <citation type="submission" date="2017-02" db="UniProtKB">
        <authorList>
            <consortium name="WormBaseParasite"/>
        </authorList>
    </citation>
    <scope>IDENTIFICATION</scope>
</reference>
<feature type="domain" description="KxDL" evidence="3">
    <location>
        <begin position="76"/>
        <end position="158"/>
    </location>
</feature>
<dbReference type="GO" id="GO:0099078">
    <property type="term" value="C:BORC complex"/>
    <property type="evidence" value="ECO:0007669"/>
    <property type="project" value="TreeGrafter"/>
</dbReference>
<dbReference type="InterPro" id="IPR039843">
    <property type="entry name" value="KXD1-like"/>
</dbReference>
<comment type="similarity">
    <text evidence="1">Belongs to the KXD1 family.</text>
</comment>
<dbReference type="Pfam" id="PF10241">
    <property type="entry name" value="KxDL"/>
    <property type="match status" value="1"/>
</dbReference>
<dbReference type="GO" id="GO:0032418">
    <property type="term" value="P:lysosome localization"/>
    <property type="evidence" value="ECO:0007669"/>
    <property type="project" value="TreeGrafter"/>
</dbReference>
<proteinExistence type="inferred from homology"/>
<dbReference type="PANTHER" id="PTHR13511">
    <property type="entry name" value="KXDL MOTIF-CONTAINING PROTEIN 1"/>
    <property type="match status" value="1"/>
</dbReference>
<protein>
    <submittedName>
        <fullName evidence="5">KxDL domain-containing protein</fullName>
    </submittedName>
</protein>